<dbReference type="EMBL" id="CP127162">
    <property type="protein sequence ID" value="WIV19126.1"/>
    <property type="molecule type" value="Genomic_DNA"/>
</dbReference>
<evidence type="ECO:0000313" key="2">
    <source>
        <dbReference type="EMBL" id="WIV19126.1"/>
    </source>
</evidence>
<sequence>MFSFLFTLVVAATYIAISLIKGYDYDSKLLTIFSSVIAVAFIGTQYFLMGIDSVLTAVFLALALTAVFGYTSTVYRKQQGQVRKPLTPY</sequence>
<organism evidence="2 3">
    <name type="scientific">Paenibacillus polygoni</name>
    <dbReference type="NCBI Taxonomy" id="3050112"/>
    <lineage>
        <taxon>Bacteria</taxon>
        <taxon>Bacillati</taxon>
        <taxon>Bacillota</taxon>
        <taxon>Bacilli</taxon>
        <taxon>Bacillales</taxon>
        <taxon>Paenibacillaceae</taxon>
        <taxon>Paenibacillus</taxon>
    </lineage>
</organism>
<gene>
    <name evidence="2" type="ORF">QPK24_22900</name>
</gene>
<proteinExistence type="predicted"/>
<keyword evidence="3" id="KW-1185">Reference proteome</keyword>
<evidence type="ECO:0000256" key="1">
    <source>
        <dbReference type="SAM" id="Phobius"/>
    </source>
</evidence>
<evidence type="ECO:0000313" key="3">
    <source>
        <dbReference type="Proteomes" id="UP001236415"/>
    </source>
</evidence>
<feature type="transmembrane region" description="Helical" evidence="1">
    <location>
        <begin position="30"/>
        <end position="48"/>
    </location>
</feature>
<reference evidence="2 3" key="1">
    <citation type="submission" date="2023-06" db="EMBL/GenBank/DDBJ databases">
        <title>Paenibacillus polygonum sp. nov., an endophytic bacterium, isolated from Polygonum lapathifolium L. in Nanji Wetland National Nature Reserve, South of Poyang Lake, Jiangxi Province, China.</title>
        <authorList>
            <person name="Yu Z."/>
        </authorList>
    </citation>
    <scope>NUCLEOTIDE SEQUENCE [LARGE SCALE GENOMIC DNA]</scope>
    <source>
        <strain evidence="2 3">C31</strain>
    </source>
</reference>
<feature type="transmembrane region" description="Helical" evidence="1">
    <location>
        <begin position="6"/>
        <end position="23"/>
    </location>
</feature>
<protein>
    <recommendedName>
        <fullName evidence="4">YesK-like protein</fullName>
    </recommendedName>
</protein>
<keyword evidence="1" id="KW-0472">Membrane</keyword>
<evidence type="ECO:0008006" key="4">
    <source>
        <dbReference type="Google" id="ProtNLM"/>
    </source>
</evidence>
<dbReference type="RefSeq" id="WP_285745026.1">
    <property type="nucleotide sequence ID" value="NZ_CP127162.1"/>
</dbReference>
<name>A0ABY8X3U7_9BACL</name>
<feature type="transmembrane region" description="Helical" evidence="1">
    <location>
        <begin position="54"/>
        <end position="75"/>
    </location>
</feature>
<accession>A0ABY8X3U7</accession>
<dbReference type="Proteomes" id="UP001236415">
    <property type="component" value="Chromosome"/>
</dbReference>
<keyword evidence="1" id="KW-0812">Transmembrane</keyword>
<keyword evidence="1" id="KW-1133">Transmembrane helix</keyword>